<keyword evidence="4 6" id="KW-1133">Transmembrane helix</keyword>
<dbReference type="Pfam" id="PF05277">
    <property type="entry name" value="DUF726"/>
    <property type="match status" value="1"/>
</dbReference>
<evidence type="ECO:0000313" key="7">
    <source>
        <dbReference type="EMBL" id="KAF7440690.1"/>
    </source>
</evidence>
<gene>
    <name evidence="7" type="ORF">PC9H_001037</name>
</gene>
<dbReference type="VEuPathDB" id="FungiDB:PC9H_001037"/>
<dbReference type="Proteomes" id="UP000623687">
    <property type="component" value="Unassembled WGS sequence"/>
</dbReference>
<keyword evidence="3 6" id="KW-0812">Transmembrane</keyword>
<evidence type="ECO:0000256" key="6">
    <source>
        <dbReference type="SAM" id="Phobius"/>
    </source>
</evidence>
<reference evidence="7" key="1">
    <citation type="submission" date="2019-07" db="EMBL/GenBank/DDBJ databases">
        <authorList>
            <person name="Palmer J.M."/>
        </authorList>
    </citation>
    <scope>NUCLEOTIDE SEQUENCE</scope>
    <source>
        <strain evidence="7">PC9</strain>
    </source>
</reference>
<feature type="transmembrane region" description="Helical" evidence="6">
    <location>
        <begin position="182"/>
        <end position="207"/>
    </location>
</feature>
<evidence type="ECO:0000313" key="8">
    <source>
        <dbReference type="Proteomes" id="UP000623687"/>
    </source>
</evidence>
<comment type="caution">
    <text evidence="7">The sequence shown here is derived from an EMBL/GenBank/DDBJ whole genome shotgun (WGS) entry which is preliminary data.</text>
</comment>
<keyword evidence="5 6" id="KW-0472">Membrane</keyword>
<comment type="subcellular location">
    <subcellularLocation>
        <location evidence="1">Membrane</location>
        <topology evidence="1">Multi-pass membrane protein</topology>
    </subcellularLocation>
</comment>
<evidence type="ECO:0000256" key="1">
    <source>
        <dbReference type="ARBA" id="ARBA00004141"/>
    </source>
</evidence>
<dbReference type="PANTHER" id="PTHR17920:SF22">
    <property type="entry name" value="DUF726 DOMAIN PROTEIN (AFU_ORTHOLOGUE AFUA_2G12860)"/>
    <property type="match status" value="1"/>
</dbReference>
<evidence type="ECO:0000256" key="4">
    <source>
        <dbReference type="ARBA" id="ARBA00022989"/>
    </source>
</evidence>
<evidence type="ECO:0008006" key="9">
    <source>
        <dbReference type="Google" id="ProtNLM"/>
    </source>
</evidence>
<organism evidence="7 8">
    <name type="scientific">Pleurotus ostreatus</name>
    <name type="common">Oyster mushroom</name>
    <name type="synonym">White-rot fungus</name>
    <dbReference type="NCBI Taxonomy" id="5322"/>
    <lineage>
        <taxon>Eukaryota</taxon>
        <taxon>Fungi</taxon>
        <taxon>Dikarya</taxon>
        <taxon>Basidiomycota</taxon>
        <taxon>Agaricomycotina</taxon>
        <taxon>Agaricomycetes</taxon>
        <taxon>Agaricomycetidae</taxon>
        <taxon>Agaricales</taxon>
        <taxon>Pleurotineae</taxon>
        <taxon>Pleurotaceae</taxon>
        <taxon>Pleurotus</taxon>
    </lineage>
</organism>
<dbReference type="GeneID" id="59370878"/>
<dbReference type="PANTHER" id="PTHR17920">
    <property type="entry name" value="TRANSMEMBRANE AND COILED-COIL DOMAIN-CONTAINING PROTEIN 4 TMCO4"/>
    <property type="match status" value="1"/>
</dbReference>
<sequence length="555" mass="59633">MSTLSNVTPAKELSKEQLGTIFWHLFSRLARYRNLCQLHAMSEYQTSSAPQNTKEDMKKGFDKEIDEWAQMIVDRTWIACKSPGDVCPKLDPLADTSTTSLDHMPPVNETASVFNAILFLVVTSTQSYSSRTRSFLVSLGPLDEGAVVRTLKHPDQALKEAQEHAQQTTVAHAERGKTLRMVGIGVGAVAGGILVGVTGGLAAPLVGSGVATILGWAGIGGTAVGLFASGLAGSAVVCGALFGAYGARSTAEMVERYTREVRDLKIVPVMPSKDTLAVRLCVSGWLDDAADVTAPWTIFDGDDTFALQWYQEVDALKDLANALSALIKTHAMKFAKVEIIKRTVFASLMASLSPIAWLKIGQIIDNPWMNAKALAVKTGAVLGELIAKRAFGNRPLTLTGYSLGSLVIFEALRYLASLPPKETTHLIQDVYLFGTPVPSDDVAWTASRRLVAGRLVNGYAADDYVLAVLSRVSDVNWSVSGLEPVDVMGVENILCEEVEGHTYWRGMIGTCLRKSGAPGVVSAAVDRQIQEVAVPTAKDNALGDEEVERPLQQGV</sequence>
<protein>
    <recommendedName>
        <fullName evidence="9">DUF726-domain-containing protein</fullName>
    </recommendedName>
</protein>
<dbReference type="OrthoDB" id="277931at2759"/>
<dbReference type="EMBL" id="JACETU010000001">
    <property type="protein sequence ID" value="KAF7440690.1"/>
    <property type="molecule type" value="Genomic_DNA"/>
</dbReference>
<feature type="transmembrane region" description="Helical" evidence="6">
    <location>
        <begin position="213"/>
        <end position="246"/>
    </location>
</feature>
<proteinExistence type="inferred from homology"/>
<dbReference type="InterPro" id="IPR029058">
    <property type="entry name" value="AB_hydrolase_fold"/>
</dbReference>
<dbReference type="AlphaFoldDB" id="A0A8H7DXD9"/>
<dbReference type="GO" id="GO:0016020">
    <property type="term" value="C:membrane"/>
    <property type="evidence" value="ECO:0007669"/>
    <property type="project" value="UniProtKB-SubCell"/>
</dbReference>
<evidence type="ECO:0000256" key="2">
    <source>
        <dbReference type="ARBA" id="ARBA00009824"/>
    </source>
</evidence>
<dbReference type="RefSeq" id="XP_036636534.1">
    <property type="nucleotide sequence ID" value="XM_036770689.1"/>
</dbReference>
<evidence type="ECO:0000256" key="5">
    <source>
        <dbReference type="ARBA" id="ARBA00023136"/>
    </source>
</evidence>
<comment type="similarity">
    <text evidence="2">Belongs to the TMCO4 family.</text>
</comment>
<evidence type="ECO:0000256" key="3">
    <source>
        <dbReference type="ARBA" id="ARBA00022692"/>
    </source>
</evidence>
<accession>A0A8H7DXD9</accession>
<dbReference type="InterPro" id="IPR007941">
    <property type="entry name" value="DUF726"/>
</dbReference>
<name>A0A8H7DXD9_PLEOS</name>
<dbReference type="SUPFAM" id="SSF53474">
    <property type="entry name" value="alpha/beta-Hydrolases"/>
    <property type="match status" value="1"/>
</dbReference>
<keyword evidence="8" id="KW-1185">Reference proteome</keyword>